<protein>
    <submittedName>
        <fullName evidence="2">Flagellar basal body-associated FliL family protein</fullName>
    </submittedName>
</protein>
<dbReference type="Proteomes" id="UP000565723">
    <property type="component" value="Unassembled WGS sequence"/>
</dbReference>
<keyword evidence="2" id="KW-0282">Flagellum</keyword>
<keyword evidence="2" id="KW-0966">Cell projection</keyword>
<evidence type="ECO:0000313" key="2">
    <source>
        <dbReference type="EMBL" id="NVK96564.1"/>
    </source>
</evidence>
<feature type="compositionally biased region" description="Low complexity" evidence="1">
    <location>
        <begin position="27"/>
        <end position="39"/>
    </location>
</feature>
<accession>A0A850LET7</accession>
<comment type="caution">
    <text evidence="2">The sequence shown here is derived from an EMBL/GenBank/DDBJ whole genome shotgun (WGS) entry which is preliminary data.</text>
</comment>
<feature type="region of interest" description="Disordered" evidence="1">
    <location>
        <begin position="27"/>
        <end position="71"/>
    </location>
</feature>
<reference evidence="2 3" key="1">
    <citation type="journal article" date="2020" name="Proc. Natl. Acad. Sci. U.S.A.">
        <title>Ecological drivers of bacterial community assembly in synthetic phycospheres.</title>
        <authorList>
            <person name="Fu H."/>
            <person name="Uchimiya M."/>
            <person name="Gore J."/>
            <person name="Moran M.A."/>
        </authorList>
    </citation>
    <scope>NUCLEOTIDE SEQUENCE [LARGE SCALE GENOMIC DNA]</scope>
    <source>
        <strain evidence="2">HF-Din03</strain>
    </source>
</reference>
<dbReference type="OMA" id="VLFDHAN"/>
<evidence type="ECO:0000313" key="3">
    <source>
        <dbReference type="Proteomes" id="UP000565723"/>
    </source>
</evidence>
<keyword evidence="2" id="KW-0969">Cilium</keyword>
<sequence>MLGKLLPVLFLVVGLGAGVGAGVFLGPKPSQDSAHASDQASDHGEEKPSKAKPGDQAKSEPSEDHDAEDSGNEYVKMNKPFVVPLVHKDQISGLATVSLSLEVQPGFSENFYAKEPKLRDGFLQVLFDHANIGGFDGAFTRPGNLDPLRVALLESAQKAFGDNIVSVLIVDIARQDSY</sequence>
<gene>
    <name evidence="2" type="ORF">HW564_06515</name>
</gene>
<dbReference type="EMBL" id="JABXIY010000015">
    <property type="protein sequence ID" value="NVK96564.1"/>
    <property type="molecule type" value="Genomic_DNA"/>
</dbReference>
<proteinExistence type="predicted"/>
<feature type="compositionally biased region" description="Basic and acidic residues" evidence="1">
    <location>
        <begin position="40"/>
        <end position="64"/>
    </location>
</feature>
<dbReference type="AlphaFoldDB" id="A0A850LET7"/>
<organism evidence="2 3">
    <name type="scientific">Ruegeria pomeroyi</name>
    <dbReference type="NCBI Taxonomy" id="89184"/>
    <lineage>
        <taxon>Bacteria</taxon>
        <taxon>Pseudomonadati</taxon>
        <taxon>Pseudomonadota</taxon>
        <taxon>Alphaproteobacteria</taxon>
        <taxon>Rhodobacterales</taxon>
        <taxon>Roseobacteraceae</taxon>
        <taxon>Ruegeria</taxon>
    </lineage>
</organism>
<name>A0A850LET7_9RHOB</name>
<evidence type="ECO:0000256" key="1">
    <source>
        <dbReference type="SAM" id="MobiDB-lite"/>
    </source>
</evidence>
<dbReference type="RefSeq" id="WP_011045943.1">
    <property type="nucleotide sequence ID" value="NZ_CP076685.1"/>
</dbReference>